<evidence type="ECO:0008006" key="3">
    <source>
        <dbReference type="Google" id="ProtNLM"/>
    </source>
</evidence>
<evidence type="ECO:0000313" key="2">
    <source>
        <dbReference type="Proteomes" id="UP000288805"/>
    </source>
</evidence>
<dbReference type="EMBL" id="QGNW01001461">
    <property type="protein sequence ID" value="RVW40340.1"/>
    <property type="molecule type" value="Genomic_DNA"/>
</dbReference>
<gene>
    <name evidence="1" type="ORF">CK203_114843</name>
</gene>
<proteinExistence type="predicted"/>
<comment type="caution">
    <text evidence="1">The sequence shown here is derived from an EMBL/GenBank/DDBJ whole genome shotgun (WGS) entry which is preliminary data.</text>
</comment>
<accession>A0A438DY52</accession>
<reference evidence="1 2" key="1">
    <citation type="journal article" date="2018" name="PLoS Genet.">
        <title>Population sequencing reveals clonal diversity and ancestral inbreeding in the grapevine cultivar Chardonnay.</title>
        <authorList>
            <person name="Roach M.J."/>
            <person name="Johnson D.L."/>
            <person name="Bohlmann J."/>
            <person name="van Vuuren H.J."/>
            <person name="Jones S.J."/>
            <person name="Pretorius I.S."/>
            <person name="Schmidt S.A."/>
            <person name="Borneman A.R."/>
        </authorList>
    </citation>
    <scope>NUCLEOTIDE SEQUENCE [LARGE SCALE GENOMIC DNA]</scope>
    <source>
        <strain evidence="2">cv. Chardonnay</strain>
        <tissue evidence="1">Leaf</tissue>
    </source>
</reference>
<organism evidence="1 2">
    <name type="scientific">Vitis vinifera</name>
    <name type="common">Grape</name>
    <dbReference type="NCBI Taxonomy" id="29760"/>
    <lineage>
        <taxon>Eukaryota</taxon>
        <taxon>Viridiplantae</taxon>
        <taxon>Streptophyta</taxon>
        <taxon>Embryophyta</taxon>
        <taxon>Tracheophyta</taxon>
        <taxon>Spermatophyta</taxon>
        <taxon>Magnoliopsida</taxon>
        <taxon>eudicotyledons</taxon>
        <taxon>Gunneridae</taxon>
        <taxon>Pentapetalae</taxon>
        <taxon>rosids</taxon>
        <taxon>Vitales</taxon>
        <taxon>Vitaceae</taxon>
        <taxon>Viteae</taxon>
        <taxon>Vitis</taxon>
    </lineage>
</organism>
<dbReference type="AlphaFoldDB" id="A0A438DY52"/>
<sequence length="205" mass="23433">MRKCMCGGDDHLAWKHLVSLEACRGLRTVGGFHSYTWVHLWTFRPALVTIGFSYHLHSLILADATPLPVIAPIQALEDAHAHMDRLEQRMRQMRVSDGAISWDDFDGAMVASLPSHFRMLEIERTWDDLAQEFLIQFALNTIIDVSRREIEALRQGSEESLVPRPVPQPMPPQFRMDLHCAYHQGPGHDTDRCSAMRHAIQDLID</sequence>
<dbReference type="Proteomes" id="UP000288805">
    <property type="component" value="Unassembled WGS sequence"/>
</dbReference>
<evidence type="ECO:0000313" key="1">
    <source>
        <dbReference type="EMBL" id="RVW40340.1"/>
    </source>
</evidence>
<name>A0A438DY52_VITVI</name>
<protein>
    <recommendedName>
        <fullName evidence="3">Retrotransposon gag domain-containing protein</fullName>
    </recommendedName>
</protein>